<keyword evidence="3 4" id="KW-0238">DNA-binding</keyword>
<proteinExistence type="inferred from homology"/>
<evidence type="ECO:0000313" key="4">
    <source>
        <dbReference type="EMBL" id="ANC96518.1"/>
    </source>
</evidence>
<dbReference type="SUPFAM" id="SSF118208">
    <property type="entry name" value="Viral ssDNA binding protein"/>
    <property type="match status" value="1"/>
</dbReference>
<dbReference type="KEGG" id="vg:27912052"/>
<dbReference type="Pfam" id="PF00747">
    <property type="entry name" value="Viral_DNA_bp"/>
    <property type="match status" value="1"/>
</dbReference>
<evidence type="ECO:0000256" key="3">
    <source>
        <dbReference type="ARBA" id="ARBA00023125"/>
    </source>
</evidence>
<accession>A0A191S3S3</accession>
<keyword evidence="2" id="KW-0235">DNA replication</keyword>
<dbReference type="Gene3D" id="1.20.190.40">
    <property type="entry name" value="Viral ssDNA binding protein, head domain"/>
    <property type="match status" value="1"/>
</dbReference>
<dbReference type="GO" id="GO:0003697">
    <property type="term" value="F:single-stranded DNA binding"/>
    <property type="evidence" value="ECO:0007669"/>
    <property type="project" value="InterPro"/>
</dbReference>
<evidence type="ECO:0000313" key="5">
    <source>
        <dbReference type="Proteomes" id="UP000202843"/>
    </source>
</evidence>
<keyword evidence="5" id="KW-1185">Reference proteome</keyword>
<dbReference type="OrthoDB" id="176at10239"/>
<organism evidence="4 5">
    <name type="scientific">macacine betaherpesvirus 9</name>
    <dbReference type="NCBI Taxonomy" id="2560568"/>
    <lineage>
        <taxon>Viruses</taxon>
        <taxon>Duplodnaviria</taxon>
        <taxon>Heunggongvirae</taxon>
        <taxon>Peploviricota</taxon>
        <taxon>Herviviricetes</taxon>
        <taxon>Herpesvirales</taxon>
        <taxon>Orthoherpesviridae</taxon>
        <taxon>Betaherpesvirinae</taxon>
        <taxon>Roseolovirus</taxon>
        <taxon>Roseolovirus macacinebeta9</taxon>
    </lineage>
</organism>
<dbReference type="GeneID" id="27912052"/>
<dbReference type="InterPro" id="IPR043031">
    <property type="entry name" value="Viral_ssDBP_head"/>
</dbReference>
<name>A0A191S3S3_9BETA</name>
<dbReference type="InterPro" id="IPR035989">
    <property type="entry name" value="DBP_sf"/>
</dbReference>
<dbReference type="EMBL" id="KU351741">
    <property type="protein sequence ID" value="ANC96518.1"/>
    <property type="molecule type" value="Genomic_DNA"/>
</dbReference>
<reference evidence="4 5" key="1">
    <citation type="journal article" date="2016" name="J. Virol.">
        <title>Complete Unique Genome Sequence, Expression Profile, and Salivary Gland Tissue Tropism of the Herpesvirus 7 Homolog in Pigtailed Macaques.</title>
        <authorList>
            <person name="Staheli J.P."/>
            <person name="Dyen M.R."/>
            <person name="Basom R."/>
            <person name="Fitzgibbon M."/>
            <person name="Barcy S."/>
        </authorList>
    </citation>
    <scope>NUCLEOTIDE SEQUENCE [LARGE SCALE GENOMIC DNA]</scope>
</reference>
<evidence type="ECO:0000256" key="1">
    <source>
        <dbReference type="ARBA" id="ARBA00022562"/>
    </source>
</evidence>
<dbReference type="GO" id="GO:0006260">
    <property type="term" value="P:DNA replication"/>
    <property type="evidence" value="ECO:0007669"/>
    <property type="project" value="UniProtKB-KW"/>
</dbReference>
<dbReference type="HAMAP" id="MF_04007">
    <property type="entry name" value="HSV_DNBI"/>
    <property type="match status" value="1"/>
</dbReference>
<dbReference type="GO" id="GO:0042025">
    <property type="term" value="C:host cell nucleus"/>
    <property type="evidence" value="ECO:0007669"/>
    <property type="project" value="InterPro"/>
</dbReference>
<sequence length="1131" mass="129274">MADDTETVVSAPISTAAWIYVLPKDSKLIEILSILSLMEKSKSVVISPLLLNLTVENDFAPTVKTPITNYGGTIITKITSFLPVCFFFHGTESILTNLENHGDLDSLCKQTRIKFNLQEFVINEKRKIVDMRKICESVGKDPENVLCHVVVGNGFKELLFSGLLIPCIEEHTEIQIGDYSAIKIPLYSATLFEPEETFCIDTYTDFIQDRGFYEPQISEVLFYYIFTSWGMTLRFSNTIELIKAGLKQFIQDAEQTVKLAANKTYHGIPGQKLSPIEKDHLMLVDAVITELTFSYTAEYIDSVYETNQVMNFFEWPIIKTAETHEEKIEQLKKMKLHLSSHIAALVFASNSILYCNKLAYIANNKQAFNSAITQETLLRSIHFCNSLSSLNEDLYNDMRKIIKCETSACKEEKYSAFHLAYICATCPQILSHIVWNLNRMSIYNTNCGNTEIYNHIVNCSSNLCDFCEGKCCQSCINTALVRVNTRLPQISKVTKKEPIVMTMFSRFYADVDILGSFGKKGINEQKDSTKEAQTTPSLDRLKFLTNIYDYCKKNCLIDAVTGEDILSFNNQNEFVNVISGLIQCIEESVSKCITEMRKTQTSKDQIENCLQSFNIDTTPLSLVFSPFFSFTYYKVLLTVLQNLALIIATGYVVDRPCTGTHISKWLMQQYQSLYGAFHNSHFKKGFFNMKTVKIASNVDMEQYIDFALYKIGKYAKTSIQAKLCRLSMQCLRDFRVKNRPFNKPNKNTQNNPFFKKIKQKKNPLSGCLSFLLFKYHENLFPNLKISCLEFWQRILLNNMPKSVDIGNVEDIRAFIKFAFNVTNTYDEIDLLDIQPECILSFVDYYFHNKLLSVLGYRDYLTSLHGLTSKLVPQNPILFPFVLKEHPRFSSVQEYVMHIKKLVGNGLKDPIIASLAKEPNFGNIFTGRSIITFGLMLEKFVSVASRDYFHFGQLGWIAGNGVDRNLNPPSTGLQDFKFMRQKFVIATKLSNIIVKKIKRETVIFDVEIVRTKVLNIIESLTNSVNPELLIISEIMKDRDSKPTMDDMLFYVDGREPLAKSVLCKIEHLTDLNIHDYSLTTLTSIFENSVEEDSAIYDFSELLTEDNGQCTSILKCEELENDNDEPIIKKARL</sequence>
<protein>
    <submittedName>
        <fullName evidence="4">Single-stranded DNA-binding protein</fullName>
    </submittedName>
</protein>
<keyword evidence="1" id="KW-1048">Host nucleus</keyword>
<dbReference type="InterPro" id="IPR000635">
    <property type="entry name" value="Viral_ssDNA-bd"/>
</dbReference>
<evidence type="ECO:0000256" key="2">
    <source>
        <dbReference type="ARBA" id="ARBA00022705"/>
    </source>
</evidence>
<dbReference type="RefSeq" id="YP_009253945.1">
    <property type="nucleotide sequence ID" value="NC_030200.1"/>
</dbReference>
<dbReference type="Proteomes" id="UP000202843">
    <property type="component" value="Segment"/>
</dbReference>
<gene>
    <name evidence="4" type="primary">U41</name>
</gene>